<evidence type="ECO:0000256" key="1">
    <source>
        <dbReference type="SAM" id="MobiDB-lite"/>
    </source>
</evidence>
<protein>
    <submittedName>
        <fullName evidence="2">Uncharacterized protein</fullName>
    </submittedName>
</protein>
<evidence type="ECO:0000313" key="3">
    <source>
        <dbReference type="Proteomes" id="UP000032180"/>
    </source>
</evidence>
<organism evidence="2 3">
    <name type="scientific">Leersia perrieri</name>
    <dbReference type="NCBI Taxonomy" id="77586"/>
    <lineage>
        <taxon>Eukaryota</taxon>
        <taxon>Viridiplantae</taxon>
        <taxon>Streptophyta</taxon>
        <taxon>Embryophyta</taxon>
        <taxon>Tracheophyta</taxon>
        <taxon>Spermatophyta</taxon>
        <taxon>Magnoliopsida</taxon>
        <taxon>Liliopsida</taxon>
        <taxon>Poales</taxon>
        <taxon>Poaceae</taxon>
        <taxon>BOP clade</taxon>
        <taxon>Oryzoideae</taxon>
        <taxon>Oryzeae</taxon>
        <taxon>Oryzinae</taxon>
        <taxon>Leersia</taxon>
    </lineage>
</organism>
<sequence>MADATPPVDPFAVDLHRSTAVDFRAGVGLRASAPASIRRRHRPPRVHARRRSAAVSGLDPPPSTSARPRRCRFAAAVVDPPPSVVLCASAPASVRGRHRPLRVRAGLDPPASAFVRPLRPRSARRRRCRRSSSSIDGLVVHYRCSSSSIFLLFFLHSSLMAWSTVVASQEVIGTIVRPHCHVPPDYDS</sequence>
<dbReference type="HOGENOM" id="CLU_1520024_0_0_1"/>
<dbReference type="Gramene" id="LPERR11G18500.2">
    <property type="protein sequence ID" value="LPERR11G18500.2"/>
    <property type="gene ID" value="LPERR11G18500"/>
</dbReference>
<name>A0A0D9XV16_9ORYZ</name>
<feature type="compositionally biased region" description="Basic residues" evidence="1">
    <location>
        <begin position="37"/>
        <end position="52"/>
    </location>
</feature>
<reference evidence="2" key="3">
    <citation type="submission" date="2015-04" db="UniProtKB">
        <authorList>
            <consortium name="EnsemblPlants"/>
        </authorList>
    </citation>
    <scope>IDENTIFICATION</scope>
</reference>
<evidence type="ECO:0000313" key="2">
    <source>
        <dbReference type="EnsemblPlants" id="LPERR11G18500.2"/>
    </source>
</evidence>
<reference evidence="2 3" key="1">
    <citation type="submission" date="2012-08" db="EMBL/GenBank/DDBJ databases">
        <title>Oryza genome evolution.</title>
        <authorList>
            <person name="Wing R.A."/>
        </authorList>
    </citation>
    <scope>NUCLEOTIDE SEQUENCE</scope>
</reference>
<reference evidence="3" key="2">
    <citation type="submission" date="2013-12" db="EMBL/GenBank/DDBJ databases">
        <authorList>
            <person name="Yu Y."/>
            <person name="Lee S."/>
            <person name="de Baynast K."/>
            <person name="Wissotski M."/>
            <person name="Liu L."/>
            <person name="Talag J."/>
            <person name="Goicoechea J."/>
            <person name="Angelova A."/>
            <person name="Jetty R."/>
            <person name="Kudrna D."/>
            <person name="Golser W."/>
            <person name="Rivera L."/>
            <person name="Zhang J."/>
            <person name="Wing R."/>
        </authorList>
    </citation>
    <scope>NUCLEOTIDE SEQUENCE</scope>
</reference>
<proteinExistence type="predicted"/>
<dbReference type="EnsemblPlants" id="LPERR11G18500.2">
    <property type="protein sequence ID" value="LPERR11G18500.2"/>
    <property type="gene ID" value="LPERR11G18500"/>
</dbReference>
<feature type="region of interest" description="Disordered" evidence="1">
    <location>
        <begin position="34"/>
        <end position="67"/>
    </location>
</feature>
<keyword evidence="3" id="KW-1185">Reference proteome</keyword>
<accession>A0A0D9XV16</accession>
<dbReference type="Proteomes" id="UP000032180">
    <property type="component" value="Chromosome 11"/>
</dbReference>
<dbReference type="AlphaFoldDB" id="A0A0D9XV16"/>